<evidence type="ECO:0000313" key="2">
    <source>
        <dbReference type="EMBL" id="NEK23173.1"/>
    </source>
</evidence>
<accession>A0A6P0CFC1</accession>
<organism evidence="2 3">
    <name type="scientific">Sulfitobacter sediminilitoris</name>
    <dbReference type="NCBI Taxonomy" id="2698830"/>
    <lineage>
        <taxon>Bacteria</taxon>
        <taxon>Pseudomonadati</taxon>
        <taxon>Pseudomonadota</taxon>
        <taxon>Alphaproteobacteria</taxon>
        <taxon>Rhodobacterales</taxon>
        <taxon>Roseobacteraceae</taxon>
        <taxon>Sulfitobacter</taxon>
    </lineage>
</organism>
<comment type="caution">
    <text evidence="2">The sequence shown here is derived from an EMBL/GenBank/DDBJ whole genome shotgun (WGS) entry which is preliminary data.</text>
</comment>
<evidence type="ECO:0000256" key="1">
    <source>
        <dbReference type="SAM" id="Phobius"/>
    </source>
</evidence>
<protein>
    <submittedName>
        <fullName evidence="2">Uncharacterized protein</fullName>
    </submittedName>
</protein>
<sequence length="58" mass="6628">MSRIFLLRFLIVVAAMLVSGVFGYLLARHRFHQDSDTIISTMSAEIIKMRRRATTQTG</sequence>
<feature type="transmembrane region" description="Helical" evidence="1">
    <location>
        <begin position="6"/>
        <end position="27"/>
    </location>
</feature>
<dbReference type="RefSeq" id="WP_164354088.1">
    <property type="nucleotide sequence ID" value="NZ_JAABNT010000006.1"/>
</dbReference>
<proteinExistence type="predicted"/>
<dbReference type="Proteomes" id="UP000468591">
    <property type="component" value="Unassembled WGS sequence"/>
</dbReference>
<keyword evidence="1" id="KW-0812">Transmembrane</keyword>
<evidence type="ECO:0000313" key="3">
    <source>
        <dbReference type="Proteomes" id="UP000468591"/>
    </source>
</evidence>
<keyword evidence="3" id="KW-1185">Reference proteome</keyword>
<dbReference type="AlphaFoldDB" id="A0A6P0CFC1"/>
<name>A0A6P0CFC1_9RHOB</name>
<keyword evidence="1" id="KW-0472">Membrane</keyword>
<gene>
    <name evidence="2" type="ORF">GV827_12255</name>
</gene>
<keyword evidence="1" id="KW-1133">Transmembrane helix</keyword>
<dbReference type="EMBL" id="JAABNT010000006">
    <property type="protein sequence ID" value="NEK23173.1"/>
    <property type="molecule type" value="Genomic_DNA"/>
</dbReference>
<reference evidence="2 3" key="1">
    <citation type="submission" date="2020-01" db="EMBL/GenBank/DDBJ databases">
        <title>Sulfitobacter sediminilitoris sp. nov., isolated from a tidal flat.</title>
        <authorList>
            <person name="Park S."/>
            <person name="Yoon J.-H."/>
        </authorList>
    </citation>
    <scope>NUCLEOTIDE SEQUENCE [LARGE SCALE GENOMIC DNA]</scope>
    <source>
        <strain evidence="2 3">JBTF-M27</strain>
    </source>
</reference>